<feature type="domain" description="Plant heme peroxidase family profile" evidence="2">
    <location>
        <begin position="64"/>
        <end position="134"/>
    </location>
</feature>
<dbReference type="AlphaFoldDB" id="A0AAE0CKS3"/>
<dbReference type="Gene3D" id="1.10.520.10">
    <property type="match status" value="1"/>
</dbReference>
<dbReference type="GO" id="GO:0006979">
    <property type="term" value="P:response to oxidative stress"/>
    <property type="evidence" value="ECO:0007669"/>
    <property type="project" value="InterPro"/>
</dbReference>
<dbReference type="GO" id="GO:0004601">
    <property type="term" value="F:peroxidase activity"/>
    <property type="evidence" value="ECO:0007669"/>
    <property type="project" value="InterPro"/>
</dbReference>
<dbReference type="InterPro" id="IPR002016">
    <property type="entry name" value="Haem_peroxidase"/>
</dbReference>
<evidence type="ECO:0000259" key="2">
    <source>
        <dbReference type="PROSITE" id="PS50873"/>
    </source>
</evidence>
<proteinExistence type="predicted"/>
<accession>A0AAE0CKS3</accession>
<dbReference type="GO" id="GO:0020037">
    <property type="term" value="F:heme binding"/>
    <property type="evidence" value="ECO:0007669"/>
    <property type="project" value="InterPro"/>
</dbReference>
<feature type="region of interest" description="Disordered" evidence="1">
    <location>
        <begin position="1"/>
        <end position="45"/>
    </location>
</feature>
<keyword evidence="4" id="KW-1185">Reference proteome</keyword>
<dbReference type="Gene3D" id="1.10.420.10">
    <property type="entry name" value="Peroxidase, domain 2"/>
    <property type="match status" value="1"/>
</dbReference>
<dbReference type="PROSITE" id="PS50873">
    <property type="entry name" value="PEROXIDASE_4"/>
    <property type="match status" value="1"/>
</dbReference>
<dbReference type="SUPFAM" id="SSF48113">
    <property type="entry name" value="Heme-dependent peroxidases"/>
    <property type="match status" value="1"/>
</dbReference>
<gene>
    <name evidence="3" type="ORF">Ddye_014676</name>
</gene>
<evidence type="ECO:0000313" key="4">
    <source>
        <dbReference type="Proteomes" id="UP001280121"/>
    </source>
</evidence>
<dbReference type="Proteomes" id="UP001280121">
    <property type="component" value="Unassembled WGS sequence"/>
</dbReference>
<dbReference type="EMBL" id="JANJYI010000004">
    <property type="protein sequence ID" value="KAK2654820.1"/>
    <property type="molecule type" value="Genomic_DNA"/>
</dbReference>
<reference evidence="3" key="1">
    <citation type="journal article" date="2023" name="Plant J.">
        <title>Genome sequences and population genomics provide insights into the demographic history, inbreeding, and mutation load of two 'living fossil' tree species of Dipteronia.</title>
        <authorList>
            <person name="Feng Y."/>
            <person name="Comes H.P."/>
            <person name="Chen J."/>
            <person name="Zhu S."/>
            <person name="Lu R."/>
            <person name="Zhang X."/>
            <person name="Li P."/>
            <person name="Qiu J."/>
            <person name="Olsen K.M."/>
            <person name="Qiu Y."/>
        </authorList>
    </citation>
    <scope>NUCLEOTIDE SEQUENCE</scope>
    <source>
        <strain evidence="3">KIB01</strain>
    </source>
</reference>
<evidence type="ECO:0000256" key="1">
    <source>
        <dbReference type="SAM" id="MobiDB-lite"/>
    </source>
</evidence>
<protein>
    <recommendedName>
        <fullName evidence="2">Plant heme peroxidase family profile domain-containing protein</fullName>
    </recommendedName>
</protein>
<organism evidence="3 4">
    <name type="scientific">Dipteronia dyeriana</name>
    <dbReference type="NCBI Taxonomy" id="168575"/>
    <lineage>
        <taxon>Eukaryota</taxon>
        <taxon>Viridiplantae</taxon>
        <taxon>Streptophyta</taxon>
        <taxon>Embryophyta</taxon>
        <taxon>Tracheophyta</taxon>
        <taxon>Spermatophyta</taxon>
        <taxon>Magnoliopsida</taxon>
        <taxon>eudicotyledons</taxon>
        <taxon>Gunneridae</taxon>
        <taxon>Pentapetalae</taxon>
        <taxon>rosids</taxon>
        <taxon>malvids</taxon>
        <taxon>Sapindales</taxon>
        <taxon>Sapindaceae</taxon>
        <taxon>Hippocastanoideae</taxon>
        <taxon>Acereae</taxon>
        <taxon>Dipteronia</taxon>
    </lineage>
</organism>
<sequence>MILATPSPSSIGVPSSSTSVAPSPHFDASPSSSTTSLHSFDDSFSSAAEEQGVDMAYDGPEVGFGRLLQGIGILYADQQLMTGEETGIWVRAYASDVTMFWRDFFIALAMMKLSNLQTLTASMGQIRLSCSKVA</sequence>
<evidence type="ECO:0000313" key="3">
    <source>
        <dbReference type="EMBL" id="KAK2654820.1"/>
    </source>
</evidence>
<name>A0AAE0CKS3_9ROSI</name>
<comment type="caution">
    <text evidence="3">The sequence shown here is derived from an EMBL/GenBank/DDBJ whole genome shotgun (WGS) entry which is preliminary data.</text>
</comment>
<dbReference type="InterPro" id="IPR010255">
    <property type="entry name" value="Haem_peroxidase_sf"/>
</dbReference>